<dbReference type="Gene3D" id="3.40.50.1370">
    <property type="entry name" value="Aspartate/ornithine carbamoyltransferase"/>
    <property type="match status" value="2"/>
</dbReference>
<dbReference type="PRINTS" id="PR00100">
    <property type="entry name" value="AOTCASE"/>
</dbReference>
<dbReference type="InterPro" id="IPR006132">
    <property type="entry name" value="Asp/Orn_carbamoyltranf_P-bd"/>
</dbReference>
<evidence type="ECO:0000256" key="4">
    <source>
        <dbReference type="ARBA" id="ARBA00048772"/>
    </source>
</evidence>
<reference evidence="11 13" key="3">
    <citation type="journal article" date="2014" name="PLoS Genet.">
        <title>Phylogenetically driven sequencing of extremely halophilic archaea reveals strategies for static and dynamic osmo-response.</title>
        <authorList>
            <person name="Becker E.A."/>
            <person name="Seitzer P.M."/>
            <person name="Tritt A."/>
            <person name="Larsen D."/>
            <person name="Krusor M."/>
            <person name="Yao A.I."/>
            <person name="Wu D."/>
            <person name="Madern D."/>
            <person name="Eisen J.A."/>
            <person name="Darling A.E."/>
            <person name="Facciotti M.T."/>
        </authorList>
    </citation>
    <scope>NUCLEOTIDE SEQUENCE [LARGE SCALE GENOMIC DNA]</scope>
    <source>
        <strain evidence="13">ATCC 43099 / DSM 3394 / CCM 3739 / CIP 104546 / IAM 13178 / JCM 8861 / NBRC 102185 / NCIMB 2190 / MS3</strain>
        <strain evidence="11">MS-3</strain>
    </source>
</reference>
<dbReference type="Pfam" id="PF02729">
    <property type="entry name" value="OTCace_N"/>
    <property type="match status" value="1"/>
</dbReference>
<feature type="binding site" evidence="5">
    <location>
        <position position="101"/>
    </location>
    <ligand>
        <name>carbamoyl phosphate</name>
        <dbReference type="ChEBI" id="CHEBI:58228"/>
    </ligand>
</feature>
<feature type="binding site" evidence="5">
    <location>
        <begin position="74"/>
        <end position="77"/>
    </location>
    <ligand>
        <name>carbamoyl phosphate</name>
        <dbReference type="ChEBI" id="CHEBI:58228"/>
    </ligand>
</feature>
<evidence type="ECO:0000256" key="7">
    <source>
        <dbReference type="SAM" id="MobiDB-lite"/>
    </source>
</evidence>
<evidence type="ECO:0000313" key="12">
    <source>
        <dbReference type="Proteomes" id="UP000001879"/>
    </source>
</evidence>
<dbReference type="PaxDb" id="547559-Nmag_1756"/>
<evidence type="ECO:0000259" key="9">
    <source>
        <dbReference type="Pfam" id="PF02729"/>
    </source>
</evidence>
<evidence type="ECO:0000313" key="10">
    <source>
        <dbReference type="EMBL" id="ADD05330.1"/>
    </source>
</evidence>
<dbReference type="SUPFAM" id="SSF53671">
    <property type="entry name" value="Aspartate/ornithine carbamoyltransferase"/>
    <property type="match status" value="1"/>
</dbReference>
<dbReference type="STRING" id="547559.Nmag_1756"/>
<dbReference type="KEGG" id="nmg:Nmag_1756"/>
<comment type="similarity">
    <text evidence="1 5">Belongs to the aspartate/ornithine carbamoyltransferase superfamily. OTCase family.</text>
</comment>
<keyword evidence="3 5" id="KW-0808">Transferase</keyword>
<dbReference type="GO" id="GO:0042450">
    <property type="term" value="P:L-arginine biosynthetic process via ornithine"/>
    <property type="evidence" value="ECO:0007669"/>
    <property type="project" value="UniProtKB-UniRule"/>
</dbReference>
<dbReference type="eggNOG" id="arCOG00912">
    <property type="taxonomic scope" value="Archaea"/>
</dbReference>
<dbReference type="HOGENOM" id="CLU_043846_3_2_2"/>
<dbReference type="Pfam" id="PF00185">
    <property type="entry name" value="OTCace"/>
    <property type="match status" value="1"/>
</dbReference>
<feature type="binding site" evidence="5">
    <location>
        <begin position="247"/>
        <end position="248"/>
    </location>
    <ligand>
        <name>L-ornithine</name>
        <dbReference type="ChEBI" id="CHEBI:46911"/>
    </ligand>
</feature>
<sequence>MGDTDANTDADSKISDSQTDASQPRHFLEIDDLSHEELLTVLVRAAEFKRAQQEGTAHEALSGQTLGMIFQKPSTRTRVSFETGMTQLGGHAVFLGEDDIQLGRGEPLKDTSRTLSRYVDAVMARVFRHENIEVLAEHSSVPIINGLTDDAHPCQTLADLLTIREEMGGFENVSVAWVGDGNNVGQSFVIGAAMTDMDVTVATPPGYSMDDAVIDRARELGGDPTVTHDPVEAVTDADIIYTDVWISMGQEDERDVRMDAFEGFQVCSDLLAHAPDASVMHCLPAHRGEEITDEAIESDQSIVFDQAENRLHAQKALLHWLLE</sequence>
<dbReference type="GO" id="GO:0019240">
    <property type="term" value="P:citrulline biosynthetic process"/>
    <property type="evidence" value="ECO:0007669"/>
    <property type="project" value="TreeGrafter"/>
</dbReference>
<evidence type="ECO:0000313" key="11">
    <source>
        <dbReference type="EMBL" id="ELY29352.1"/>
    </source>
</evidence>
<dbReference type="FunFam" id="3.40.50.1370:FF:000008">
    <property type="entry name" value="Ornithine carbamoyltransferase"/>
    <property type="match status" value="1"/>
</dbReference>
<feature type="binding site" evidence="5">
    <location>
        <position position="125"/>
    </location>
    <ligand>
        <name>carbamoyl phosphate</name>
        <dbReference type="ChEBI" id="CHEBI:58228"/>
    </ligand>
</feature>
<accession>D3SUS2</accession>
<dbReference type="EC" id="2.1.3.3" evidence="2 6"/>
<dbReference type="NCBIfam" id="TIGR00658">
    <property type="entry name" value="orni_carb_tr"/>
    <property type="match status" value="1"/>
</dbReference>
<evidence type="ECO:0000259" key="8">
    <source>
        <dbReference type="Pfam" id="PF00185"/>
    </source>
</evidence>
<feature type="compositionally biased region" description="Polar residues" evidence="7">
    <location>
        <begin position="1"/>
        <end position="22"/>
    </location>
</feature>
<comment type="catalytic activity">
    <reaction evidence="4 5">
        <text>carbamoyl phosphate + L-ornithine = L-citrulline + phosphate + H(+)</text>
        <dbReference type="Rhea" id="RHEA:19513"/>
        <dbReference type="ChEBI" id="CHEBI:15378"/>
        <dbReference type="ChEBI" id="CHEBI:43474"/>
        <dbReference type="ChEBI" id="CHEBI:46911"/>
        <dbReference type="ChEBI" id="CHEBI:57743"/>
        <dbReference type="ChEBI" id="CHEBI:58228"/>
        <dbReference type="EC" id="2.1.3.3"/>
    </reaction>
</comment>
<dbReference type="GO" id="GO:0005737">
    <property type="term" value="C:cytoplasm"/>
    <property type="evidence" value="ECO:0007669"/>
    <property type="project" value="UniProtKB-SubCell"/>
</dbReference>
<dbReference type="NCBIfam" id="NF001986">
    <property type="entry name" value="PRK00779.1"/>
    <property type="match status" value="1"/>
</dbReference>
<dbReference type="OrthoDB" id="4696at2157"/>
<gene>
    <name evidence="10" type="primary">argF</name>
    <name evidence="10" type="ordered locus">Nmag_1756</name>
    <name evidence="11" type="ORF">C500_11560</name>
</gene>
<feature type="region of interest" description="Disordered" evidence="7">
    <location>
        <begin position="1"/>
        <end position="25"/>
    </location>
</feature>
<reference evidence="10" key="4">
    <citation type="submission" date="2016-09" db="EMBL/GenBank/DDBJ databases">
        <authorList>
            <person name="Pfeiffer F."/>
        </authorList>
    </citation>
    <scope>NUCLEOTIDE SEQUENCE</scope>
    <source>
        <strain evidence="10">ATCC 43099</strain>
    </source>
</reference>
<feature type="domain" description="Aspartate/ornithine carbamoyltransferase Asp/Orn-binding" evidence="8">
    <location>
        <begin position="172"/>
        <end position="321"/>
    </location>
</feature>
<name>D3SUS2_NATMM</name>
<feature type="domain" description="Aspartate/ornithine carbamoyltransferase carbamoyl-P binding" evidence="9">
    <location>
        <begin position="25"/>
        <end position="165"/>
    </location>
</feature>
<dbReference type="GeneID" id="8824596"/>
<feature type="binding site" evidence="5">
    <location>
        <begin position="152"/>
        <end position="155"/>
    </location>
    <ligand>
        <name>carbamoyl phosphate</name>
        <dbReference type="ChEBI" id="CHEBI:58228"/>
    </ligand>
</feature>
<dbReference type="InterPro" id="IPR024904">
    <property type="entry name" value="OTCase_ArgI"/>
</dbReference>
<dbReference type="Proteomes" id="UP000011543">
    <property type="component" value="Unassembled WGS sequence"/>
</dbReference>
<dbReference type="PATRIC" id="fig|547559.17.peg.2284"/>
<evidence type="ECO:0000256" key="5">
    <source>
        <dbReference type="HAMAP-Rule" id="MF_01109"/>
    </source>
</evidence>
<dbReference type="GO" id="GO:0016597">
    <property type="term" value="F:amino acid binding"/>
    <property type="evidence" value="ECO:0007669"/>
    <property type="project" value="InterPro"/>
</dbReference>
<dbReference type="EMBL" id="AOHS01000037">
    <property type="protein sequence ID" value="ELY29352.1"/>
    <property type="molecule type" value="Genomic_DNA"/>
</dbReference>
<keyword evidence="12" id="KW-1185">Reference proteome</keyword>
<dbReference type="HAMAP" id="MF_01109">
    <property type="entry name" value="OTCase"/>
    <property type="match status" value="1"/>
</dbReference>
<dbReference type="EMBL" id="CP001932">
    <property type="protein sequence ID" value="ADD05330.1"/>
    <property type="molecule type" value="Genomic_DNA"/>
</dbReference>
<protein>
    <recommendedName>
        <fullName evidence="2 6">Ornithine carbamoyltransferase</fullName>
        <ecNumber evidence="2 6">2.1.3.3</ecNumber>
    </recommendedName>
</protein>
<feature type="binding site" evidence="5">
    <location>
        <position position="310"/>
    </location>
    <ligand>
        <name>carbamoyl phosphate</name>
        <dbReference type="ChEBI" id="CHEBI:58228"/>
    </ligand>
</feature>
<dbReference type="RefSeq" id="WP_004267682.1">
    <property type="nucleotide sequence ID" value="NC_013922.1"/>
</dbReference>
<evidence type="ECO:0000313" key="13">
    <source>
        <dbReference type="Proteomes" id="UP000011543"/>
    </source>
</evidence>
<feature type="binding site" evidence="5">
    <location>
        <position position="183"/>
    </location>
    <ligand>
        <name>L-ornithine</name>
        <dbReference type="ChEBI" id="CHEBI:46911"/>
    </ligand>
</feature>
<dbReference type="InterPro" id="IPR002292">
    <property type="entry name" value="Orn/put_carbamltrans"/>
</dbReference>
<evidence type="ECO:0000256" key="1">
    <source>
        <dbReference type="ARBA" id="ARBA00007805"/>
    </source>
</evidence>
<dbReference type="Proteomes" id="UP000001879">
    <property type="component" value="Chromosome"/>
</dbReference>
<feature type="binding site" evidence="5">
    <location>
        <position position="243"/>
    </location>
    <ligand>
        <name>L-ornithine</name>
        <dbReference type="ChEBI" id="CHEBI:46911"/>
    </ligand>
</feature>
<proteinExistence type="inferred from homology"/>
<evidence type="ECO:0000256" key="2">
    <source>
        <dbReference type="ARBA" id="ARBA00013007"/>
    </source>
</evidence>
<dbReference type="AlphaFoldDB" id="D3SUS2"/>
<dbReference type="PRINTS" id="PR00102">
    <property type="entry name" value="OTCASE"/>
</dbReference>
<feature type="binding site" evidence="5">
    <location>
        <begin position="282"/>
        <end position="283"/>
    </location>
    <ligand>
        <name>carbamoyl phosphate</name>
        <dbReference type="ChEBI" id="CHEBI:58228"/>
    </ligand>
</feature>
<dbReference type="InterPro" id="IPR006130">
    <property type="entry name" value="Asp/Orn_carbamoylTrfase"/>
</dbReference>
<evidence type="ECO:0000256" key="3">
    <source>
        <dbReference type="ARBA" id="ARBA00022679"/>
    </source>
</evidence>
<dbReference type="PROSITE" id="PS00097">
    <property type="entry name" value="CARBAMOYLTRANSFERASE"/>
    <property type="match status" value="1"/>
</dbReference>
<dbReference type="PANTHER" id="PTHR45753:SF3">
    <property type="entry name" value="ORNITHINE TRANSCARBAMYLASE, MITOCHONDRIAL"/>
    <property type="match status" value="1"/>
</dbReference>
<keyword evidence="5" id="KW-0963">Cytoplasm</keyword>
<organism evidence="10 12">
    <name type="scientific">Natrialba magadii (strain ATCC 43099 / DSM 3394 / CCM 3739 / CIP 104546 / IAM 13178 / JCM 8861 / NBRC 102185 / NCIMB 2190 / MS3)</name>
    <name type="common">Natronobacterium magadii</name>
    <dbReference type="NCBI Taxonomy" id="547559"/>
    <lineage>
        <taxon>Archaea</taxon>
        <taxon>Methanobacteriati</taxon>
        <taxon>Methanobacteriota</taxon>
        <taxon>Stenosarchaea group</taxon>
        <taxon>Halobacteria</taxon>
        <taxon>Halobacteriales</taxon>
        <taxon>Natrialbaceae</taxon>
        <taxon>Natrialba</taxon>
    </lineage>
</organism>
<dbReference type="GO" id="GO:0004585">
    <property type="term" value="F:ornithine carbamoyltransferase activity"/>
    <property type="evidence" value="ECO:0007669"/>
    <property type="project" value="UniProtKB-UniRule"/>
</dbReference>
<dbReference type="PANTHER" id="PTHR45753">
    <property type="entry name" value="ORNITHINE CARBAMOYLTRANSFERASE, MITOCHONDRIAL"/>
    <property type="match status" value="1"/>
</dbReference>
<evidence type="ECO:0000256" key="6">
    <source>
        <dbReference type="NCBIfam" id="TIGR00658"/>
    </source>
</evidence>
<comment type="subcellular location">
    <subcellularLocation>
        <location evidence="5">Cytoplasm</location>
    </subcellularLocation>
</comment>
<reference evidence="12" key="1">
    <citation type="submission" date="2010-02" db="EMBL/GenBank/DDBJ databases">
        <title>Complete sequence of chromosome of Natrialba magadii ATCC 43099.</title>
        <authorList>
            <consortium name="US DOE Joint Genome Institute"/>
            <person name="Lucas S."/>
            <person name="Copeland A."/>
            <person name="Lapidus A."/>
            <person name="Cheng J.-F."/>
            <person name="Bruce D."/>
            <person name="Goodwin L."/>
            <person name="Pitluck S."/>
            <person name="Davenport K."/>
            <person name="Saunders E."/>
            <person name="Detter J.C."/>
            <person name="Han C."/>
            <person name="Tapia R."/>
            <person name="Land M."/>
            <person name="Hauser L."/>
            <person name="Kyrpides N."/>
            <person name="Mikhailova N."/>
            <person name="De Castro R.E."/>
            <person name="Maupin-Furlow J.A."/>
            <person name="Woyke T."/>
        </authorList>
    </citation>
    <scope>NUCLEOTIDE SEQUENCE [LARGE SCALE GENOMIC DNA]</scope>
    <source>
        <strain evidence="12">ATCC 43099 / DSM 3394 / CCM 3739 / CIP 104546 / IAM 13178 / JCM 8861 / NBRC 102185 / NCIMB 2190 / MS3</strain>
    </source>
</reference>
<reference evidence="10 12" key="2">
    <citation type="journal article" date="2012" name="BMC Genomics">
        <title>A comparative genomics perspective on the genetic content of the alkaliphilic haloarchaeon Natrialba magadii ATCC 43099T.</title>
        <authorList>
            <person name="Siddaramappa S."/>
            <person name="Challacombe J.F."/>
            <person name="Decastro R.E."/>
            <person name="Pfeiffer F."/>
            <person name="Sastre D.E."/>
            <person name="Gimenez M.I."/>
            <person name="Paggi R.A."/>
            <person name="Detter J.C."/>
            <person name="Davenport K.W."/>
            <person name="Goodwin L.A."/>
            <person name="Kyrpides N."/>
            <person name="Tapia R."/>
            <person name="Pitluck S."/>
            <person name="Lucas S."/>
            <person name="Woyke T."/>
            <person name="Maupin-Furlow J.A."/>
        </authorList>
    </citation>
    <scope>NUCLEOTIDE SEQUENCE [LARGE SCALE GENOMIC DNA]</scope>
    <source>
        <strain evidence="10">ATCC 43099</strain>
        <strain evidence="12">ATCC 43099 / DSM 3394 / CCM 3739 / CIP 104546 / IAM 13178 / JCM 8861 / NBRC 102185 / NCIMB 2190 / MS3</strain>
    </source>
</reference>
<dbReference type="InterPro" id="IPR006131">
    <property type="entry name" value="Asp_carbamoyltransf_Asp/Orn-bd"/>
</dbReference>
<dbReference type="InterPro" id="IPR036901">
    <property type="entry name" value="Asp/Orn_carbamoylTrfase_sf"/>
</dbReference>